<reference evidence="2" key="3">
    <citation type="submission" date="2022-06" db="UniProtKB">
        <authorList>
            <consortium name="EnsemblPlants"/>
        </authorList>
    </citation>
    <scope>IDENTIFICATION</scope>
</reference>
<evidence type="ECO:0000313" key="3">
    <source>
        <dbReference type="Proteomes" id="UP000015106"/>
    </source>
</evidence>
<proteinExistence type="predicted"/>
<dbReference type="Proteomes" id="UP000015106">
    <property type="component" value="Chromosome 2"/>
</dbReference>
<evidence type="ECO:0000313" key="2">
    <source>
        <dbReference type="EnsemblPlants" id="TuG1812G0200002678.01.T01"/>
    </source>
</evidence>
<keyword evidence="3" id="KW-1185">Reference proteome</keyword>
<feature type="region of interest" description="Disordered" evidence="1">
    <location>
        <begin position="1"/>
        <end position="83"/>
    </location>
</feature>
<protein>
    <submittedName>
        <fullName evidence="2">Uncharacterized protein</fullName>
    </submittedName>
</protein>
<feature type="compositionally biased region" description="Polar residues" evidence="1">
    <location>
        <begin position="21"/>
        <end position="45"/>
    </location>
</feature>
<evidence type="ECO:0000256" key="1">
    <source>
        <dbReference type="SAM" id="MobiDB-lite"/>
    </source>
</evidence>
<feature type="compositionally biased region" description="Polar residues" evidence="1">
    <location>
        <begin position="72"/>
        <end position="83"/>
    </location>
</feature>
<dbReference type="AlphaFoldDB" id="A0A8R7TH79"/>
<sequence>MPMKEATVSQLANPSPRAQVHKTTTLSLPTATCRNSSTRKGSTPESHLLGRQNGERSEDQEDLLQKQGVQEAHTSQGHSVPEG</sequence>
<reference evidence="2" key="2">
    <citation type="submission" date="2018-03" db="EMBL/GenBank/DDBJ databases">
        <title>The Triticum urartu genome reveals the dynamic nature of wheat genome evolution.</title>
        <authorList>
            <person name="Ling H."/>
            <person name="Ma B."/>
            <person name="Shi X."/>
            <person name="Liu H."/>
            <person name="Dong L."/>
            <person name="Sun H."/>
            <person name="Cao Y."/>
            <person name="Gao Q."/>
            <person name="Zheng S."/>
            <person name="Li Y."/>
            <person name="Yu Y."/>
            <person name="Du H."/>
            <person name="Qi M."/>
            <person name="Li Y."/>
            <person name="Yu H."/>
            <person name="Cui Y."/>
            <person name="Wang N."/>
            <person name="Chen C."/>
            <person name="Wu H."/>
            <person name="Zhao Y."/>
            <person name="Zhang J."/>
            <person name="Li Y."/>
            <person name="Zhou W."/>
            <person name="Zhang B."/>
            <person name="Hu W."/>
            <person name="Eijk M."/>
            <person name="Tang J."/>
            <person name="Witsenboer H."/>
            <person name="Zhao S."/>
            <person name="Li Z."/>
            <person name="Zhang A."/>
            <person name="Wang D."/>
            <person name="Liang C."/>
        </authorList>
    </citation>
    <scope>NUCLEOTIDE SEQUENCE [LARGE SCALE GENOMIC DNA]</scope>
    <source>
        <strain evidence="2">cv. G1812</strain>
    </source>
</reference>
<organism evidence="2 3">
    <name type="scientific">Triticum urartu</name>
    <name type="common">Red wild einkorn</name>
    <name type="synonym">Crithodium urartu</name>
    <dbReference type="NCBI Taxonomy" id="4572"/>
    <lineage>
        <taxon>Eukaryota</taxon>
        <taxon>Viridiplantae</taxon>
        <taxon>Streptophyta</taxon>
        <taxon>Embryophyta</taxon>
        <taxon>Tracheophyta</taxon>
        <taxon>Spermatophyta</taxon>
        <taxon>Magnoliopsida</taxon>
        <taxon>Liliopsida</taxon>
        <taxon>Poales</taxon>
        <taxon>Poaceae</taxon>
        <taxon>BOP clade</taxon>
        <taxon>Pooideae</taxon>
        <taxon>Triticodae</taxon>
        <taxon>Triticeae</taxon>
        <taxon>Triticinae</taxon>
        <taxon>Triticum</taxon>
    </lineage>
</organism>
<accession>A0A8R7TH79</accession>
<reference evidence="3" key="1">
    <citation type="journal article" date="2013" name="Nature">
        <title>Draft genome of the wheat A-genome progenitor Triticum urartu.</title>
        <authorList>
            <person name="Ling H.Q."/>
            <person name="Zhao S."/>
            <person name="Liu D."/>
            <person name="Wang J."/>
            <person name="Sun H."/>
            <person name="Zhang C."/>
            <person name="Fan H."/>
            <person name="Li D."/>
            <person name="Dong L."/>
            <person name="Tao Y."/>
            <person name="Gao C."/>
            <person name="Wu H."/>
            <person name="Li Y."/>
            <person name="Cui Y."/>
            <person name="Guo X."/>
            <person name="Zheng S."/>
            <person name="Wang B."/>
            <person name="Yu K."/>
            <person name="Liang Q."/>
            <person name="Yang W."/>
            <person name="Lou X."/>
            <person name="Chen J."/>
            <person name="Feng M."/>
            <person name="Jian J."/>
            <person name="Zhang X."/>
            <person name="Luo G."/>
            <person name="Jiang Y."/>
            <person name="Liu J."/>
            <person name="Wang Z."/>
            <person name="Sha Y."/>
            <person name="Zhang B."/>
            <person name="Wu H."/>
            <person name="Tang D."/>
            <person name="Shen Q."/>
            <person name="Xue P."/>
            <person name="Zou S."/>
            <person name="Wang X."/>
            <person name="Liu X."/>
            <person name="Wang F."/>
            <person name="Yang Y."/>
            <person name="An X."/>
            <person name="Dong Z."/>
            <person name="Zhang K."/>
            <person name="Zhang X."/>
            <person name="Luo M.C."/>
            <person name="Dvorak J."/>
            <person name="Tong Y."/>
            <person name="Wang J."/>
            <person name="Yang H."/>
            <person name="Li Z."/>
            <person name="Wang D."/>
            <person name="Zhang A."/>
            <person name="Wang J."/>
        </authorList>
    </citation>
    <scope>NUCLEOTIDE SEQUENCE</scope>
    <source>
        <strain evidence="3">cv. G1812</strain>
    </source>
</reference>
<dbReference type="EnsemblPlants" id="TuG1812G0200002678.01.T01">
    <property type="protein sequence ID" value="TuG1812G0200002678.01.T01"/>
    <property type="gene ID" value="TuG1812G0200002678.01"/>
</dbReference>
<dbReference type="Gramene" id="TuG1812G0200002678.01.T01">
    <property type="protein sequence ID" value="TuG1812G0200002678.01.T01"/>
    <property type="gene ID" value="TuG1812G0200002678.01"/>
</dbReference>
<name>A0A8R7TH79_TRIUA</name>